<keyword evidence="12" id="KW-1185">Reference proteome</keyword>
<dbReference type="FunFam" id="3.20.20.150:FF:000001">
    <property type="entry name" value="Probable endonuclease 4"/>
    <property type="match status" value="1"/>
</dbReference>
<dbReference type="InterPro" id="IPR001719">
    <property type="entry name" value="AP_endonuc_2"/>
</dbReference>
<evidence type="ECO:0000256" key="8">
    <source>
        <dbReference type="ARBA" id="ARBA00023204"/>
    </source>
</evidence>
<dbReference type="GO" id="GO:0008270">
    <property type="term" value="F:zinc ion binding"/>
    <property type="evidence" value="ECO:0007669"/>
    <property type="project" value="UniProtKB-UniRule"/>
</dbReference>
<dbReference type="PROSITE" id="PS00729">
    <property type="entry name" value="AP_NUCLEASE_F2_1"/>
    <property type="match status" value="1"/>
</dbReference>
<dbReference type="PANTHER" id="PTHR21445:SF0">
    <property type="entry name" value="APURINIC-APYRIMIDINIC ENDONUCLEASE"/>
    <property type="match status" value="1"/>
</dbReference>
<feature type="domain" description="Xylose isomerase-like TIM barrel" evidence="10">
    <location>
        <begin position="28"/>
        <end position="284"/>
    </location>
</feature>
<feature type="binding site" evidence="9">
    <location>
        <position position="237"/>
    </location>
    <ligand>
        <name>Zn(2+)</name>
        <dbReference type="ChEBI" id="CHEBI:29105"/>
        <label>3</label>
    </ligand>
</feature>
<dbReference type="NCBIfam" id="NF002197">
    <property type="entry name" value="PRK01060.1-2"/>
    <property type="match status" value="1"/>
</dbReference>
<feature type="binding site" evidence="9">
    <location>
        <position position="73"/>
    </location>
    <ligand>
        <name>Zn(2+)</name>
        <dbReference type="ChEBI" id="CHEBI:29105"/>
        <label>1</label>
    </ligand>
</feature>
<keyword evidence="8 9" id="KW-0234">DNA repair</keyword>
<reference evidence="12" key="1">
    <citation type="submission" date="2015-06" db="EMBL/GenBank/DDBJ databases">
        <authorList>
            <person name="Bertelli C."/>
        </authorList>
    </citation>
    <scope>NUCLEOTIDE SEQUENCE [LARGE SCALE GENOMIC DNA]</scope>
    <source>
        <strain evidence="12">CRIB-30</strain>
    </source>
</reference>
<dbReference type="GO" id="GO:0003906">
    <property type="term" value="F:DNA-(apurinic or apyrimidinic site) endonuclease activity"/>
    <property type="evidence" value="ECO:0007669"/>
    <property type="project" value="TreeGrafter"/>
</dbReference>
<dbReference type="PANTHER" id="PTHR21445">
    <property type="entry name" value="ENDONUCLEASE IV ENDODEOXYRIBONUCLEASE IV"/>
    <property type="match status" value="1"/>
</dbReference>
<feature type="binding site" evidence="9">
    <location>
        <position position="151"/>
    </location>
    <ligand>
        <name>Zn(2+)</name>
        <dbReference type="ChEBI" id="CHEBI:29105"/>
        <label>1</label>
    </ligand>
</feature>
<dbReference type="GO" id="GO:0003677">
    <property type="term" value="F:DNA binding"/>
    <property type="evidence" value="ECO:0007669"/>
    <property type="project" value="InterPro"/>
</dbReference>
<dbReference type="InterPro" id="IPR013022">
    <property type="entry name" value="Xyl_isomerase-like_TIM-brl"/>
</dbReference>
<proteinExistence type="inferred from homology"/>
<evidence type="ECO:0000256" key="5">
    <source>
        <dbReference type="ARBA" id="ARBA00022763"/>
    </source>
</evidence>
<dbReference type="InterPro" id="IPR036237">
    <property type="entry name" value="Xyl_isomerase-like_sf"/>
</dbReference>
<protein>
    <recommendedName>
        <fullName evidence="9">Probable endonuclease 4</fullName>
        <ecNumber evidence="9">3.1.21.2</ecNumber>
    </recommendedName>
    <alternativeName>
        <fullName evidence="9">Endodeoxyribonuclease IV</fullName>
    </alternativeName>
    <alternativeName>
        <fullName evidence="9">Endonuclease IV</fullName>
    </alternativeName>
</protein>
<keyword evidence="5 9" id="KW-0227">DNA damage</keyword>
<dbReference type="InterPro" id="IPR018246">
    <property type="entry name" value="AP_endonuc_F2_Zn_BS"/>
</dbReference>
<dbReference type="NCBIfam" id="NF002199">
    <property type="entry name" value="PRK01060.1-4"/>
    <property type="match status" value="1"/>
</dbReference>
<dbReference type="GO" id="GO:0008833">
    <property type="term" value="F:deoxyribonuclease IV (phage-T4-induced) activity"/>
    <property type="evidence" value="ECO:0007669"/>
    <property type="project" value="UniProtKB-UniRule"/>
</dbReference>
<dbReference type="Pfam" id="PF01261">
    <property type="entry name" value="AP_endonuc_2"/>
    <property type="match status" value="1"/>
</dbReference>
<organism evidence="11 12">
    <name type="scientific">Estrella lausannensis</name>
    <dbReference type="NCBI Taxonomy" id="483423"/>
    <lineage>
        <taxon>Bacteria</taxon>
        <taxon>Pseudomonadati</taxon>
        <taxon>Chlamydiota</taxon>
        <taxon>Chlamydiia</taxon>
        <taxon>Parachlamydiales</taxon>
        <taxon>Candidatus Criblamydiaceae</taxon>
        <taxon>Estrella</taxon>
    </lineage>
</organism>
<dbReference type="PROSITE" id="PS00731">
    <property type="entry name" value="AP_NUCLEASE_F2_3"/>
    <property type="match status" value="1"/>
</dbReference>
<dbReference type="SMART" id="SM00518">
    <property type="entry name" value="AP2Ec"/>
    <property type="match status" value="1"/>
</dbReference>
<comment type="function">
    <text evidence="9">Endonuclease IV plays a role in DNA repair. It cleaves phosphodiester bonds at apurinic or apyrimidinic (AP) sites, generating a 3'-hydroxyl group and a 5'-terminal sugar phosphate.</text>
</comment>
<feature type="binding site" evidence="9">
    <location>
        <position position="188"/>
    </location>
    <ligand>
        <name>Zn(2+)</name>
        <dbReference type="ChEBI" id="CHEBI:29105"/>
        <label>3</label>
    </ligand>
</feature>
<dbReference type="RefSeq" id="WP_098037644.1">
    <property type="nucleotide sequence ID" value="NZ_CWGJ01000006.1"/>
</dbReference>
<dbReference type="OrthoDB" id="9805666at2"/>
<keyword evidence="3 9" id="KW-0479">Metal-binding</keyword>
<evidence type="ECO:0000256" key="4">
    <source>
        <dbReference type="ARBA" id="ARBA00022759"/>
    </source>
</evidence>
<sequence length="285" mass="31772">MTKKEEPLLIGAHTSIAGGVYNALYEGHSIGATTVQIFTANQRQWNTKAIGEEDVKRWKEVLKETGLQKIMSHDSYLINLGSNKEDILAKSLTAFRQEIERCQELEITYLNFHPGSATGASEEECLDKIAESLISFEDQFLKKGDLRLLLECTAGQGSTVGYSFEHLAYIIGKVEKKIPIGVCIDTCHAFVAGYDLTSKAAVSSTLDEFDRVVGLKHLYAFHLNDSMKGLGSRVDRHQDLGKGEIGIECFKALMHDPRTRYLPKYLETPGGLESWKKEIALLRSI</sequence>
<dbReference type="GO" id="GO:0006284">
    <property type="term" value="P:base-excision repair"/>
    <property type="evidence" value="ECO:0007669"/>
    <property type="project" value="TreeGrafter"/>
</dbReference>
<evidence type="ECO:0000256" key="1">
    <source>
        <dbReference type="ARBA" id="ARBA00005340"/>
    </source>
</evidence>
<feature type="binding site" evidence="9">
    <location>
        <position position="151"/>
    </location>
    <ligand>
        <name>Zn(2+)</name>
        <dbReference type="ChEBI" id="CHEBI:29105"/>
        <label>2</label>
    </ligand>
</feature>
<keyword evidence="4 9" id="KW-0255">Endonuclease</keyword>
<accession>A0A0H5DPB2</accession>
<evidence type="ECO:0000256" key="2">
    <source>
        <dbReference type="ARBA" id="ARBA00022722"/>
    </source>
</evidence>
<dbReference type="PROSITE" id="PS00730">
    <property type="entry name" value="AP_NUCLEASE_F2_2"/>
    <property type="match status" value="1"/>
</dbReference>
<evidence type="ECO:0000313" key="12">
    <source>
        <dbReference type="Proteomes" id="UP000220251"/>
    </source>
</evidence>
<keyword evidence="6 9" id="KW-0378">Hydrolase</keyword>
<dbReference type="PROSITE" id="PS51432">
    <property type="entry name" value="AP_NUCLEASE_F2_4"/>
    <property type="match status" value="1"/>
</dbReference>
<keyword evidence="2 9" id="KW-0540">Nuclease</keyword>
<comment type="catalytic activity">
    <reaction evidence="9">
        <text>Endonucleolytic cleavage to 5'-phosphooligonucleotide end-products.</text>
        <dbReference type="EC" id="3.1.21.2"/>
    </reaction>
</comment>
<comment type="similarity">
    <text evidence="1 9">Belongs to the AP endonuclease 2 family.</text>
</comment>
<dbReference type="SUPFAM" id="SSF51658">
    <property type="entry name" value="Xylose isomerase-like"/>
    <property type="match status" value="1"/>
</dbReference>
<feature type="binding site" evidence="9">
    <location>
        <position position="113"/>
    </location>
    <ligand>
        <name>Zn(2+)</name>
        <dbReference type="ChEBI" id="CHEBI:29105"/>
        <label>1</label>
    </ligand>
</feature>
<dbReference type="Proteomes" id="UP000220251">
    <property type="component" value="Unassembled WGS sequence"/>
</dbReference>
<dbReference type="AlphaFoldDB" id="A0A0H5DPB2"/>
<name>A0A0H5DPB2_9BACT</name>
<evidence type="ECO:0000259" key="10">
    <source>
        <dbReference type="Pfam" id="PF01261"/>
    </source>
</evidence>
<feature type="binding site" evidence="9">
    <location>
        <position position="185"/>
    </location>
    <ligand>
        <name>Zn(2+)</name>
        <dbReference type="ChEBI" id="CHEBI:29105"/>
        <label>2</label>
    </ligand>
</feature>
<dbReference type="CDD" id="cd00019">
    <property type="entry name" value="AP2Ec"/>
    <property type="match status" value="1"/>
</dbReference>
<dbReference type="EMBL" id="CWGJ01000006">
    <property type="protein sequence ID" value="CRX37788.1"/>
    <property type="molecule type" value="Genomic_DNA"/>
</dbReference>
<dbReference type="Gene3D" id="3.20.20.150">
    <property type="entry name" value="Divalent-metal-dependent TIM barrel enzymes"/>
    <property type="match status" value="1"/>
</dbReference>
<evidence type="ECO:0000256" key="7">
    <source>
        <dbReference type="ARBA" id="ARBA00022833"/>
    </source>
</evidence>
<feature type="binding site" evidence="9">
    <location>
        <position position="222"/>
    </location>
    <ligand>
        <name>Zn(2+)</name>
        <dbReference type="ChEBI" id="CHEBI:29105"/>
        <label>2</label>
    </ligand>
</feature>
<evidence type="ECO:0000313" key="11">
    <source>
        <dbReference type="EMBL" id="CRX37788.1"/>
    </source>
</evidence>
<dbReference type="EC" id="3.1.21.2" evidence="9"/>
<evidence type="ECO:0000256" key="9">
    <source>
        <dbReference type="HAMAP-Rule" id="MF_00152"/>
    </source>
</evidence>
<dbReference type="GO" id="GO:0008081">
    <property type="term" value="F:phosphoric diester hydrolase activity"/>
    <property type="evidence" value="ECO:0007669"/>
    <property type="project" value="TreeGrafter"/>
</dbReference>
<evidence type="ECO:0000256" key="3">
    <source>
        <dbReference type="ARBA" id="ARBA00022723"/>
    </source>
</evidence>
<evidence type="ECO:0000256" key="6">
    <source>
        <dbReference type="ARBA" id="ARBA00022801"/>
    </source>
</evidence>
<dbReference type="NCBIfam" id="TIGR00587">
    <property type="entry name" value="nfo"/>
    <property type="match status" value="1"/>
</dbReference>
<gene>
    <name evidence="9 11" type="primary">nfo</name>
    <name evidence="11" type="ORF">ELAC_0432</name>
</gene>
<comment type="cofactor">
    <cofactor evidence="9">
        <name>Zn(2+)</name>
        <dbReference type="ChEBI" id="CHEBI:29105"/>
    </cofactor>
    <text evidence="9">Binds 3 Zn(2+) ions.</text>
</comment>
<dbReference type="HAMAP" id="MF_00152">
    <property type="entry name" value="Nfo"/>
    <property type="match status" value="1"/>
</dbReference>
<keyword evidence="7 9" id="KW-0862">Zinc</keyword>
<feature type="binding site" evidence="9">
    <location>
        <position position="267"/>
    </location>
    <ligand>
        <name>Zn(2+)</name>
        <dbReference type="ChEBI" id="CHEBI:29105"/>
        <label>2</label>
    </ligand>
</feature>
<feature type="binding site" evidence="9">
    <location>
        <position position="235"/>
    </location>
    <ligand>
        <name>Zn(2+)</name>
        <dbReference type="ChEBI" id="CHEBI:29105"/>
        <label>3</label>
    </ligand>
</feature>